<comment type="cofactor">
    <cofactor evidence="13">
        <name>Zn(2+)</name>
        <dbReference type="ChEBI" id="CHEBI:29105"/>
    </cofactor>
    <text evidence="13">Binds 1 zinc ion per subunit.</text>
</comment>
<comment type="similarity">
    <text evidence="1 13">Belongs to the class-II aminoacyl-tRNA synthetase family.</text>
</comment>
<dbReference type="SUPFAM" id="SSF55186">
    <property type="entry name" value="ThrRS/AlaRS common domain"/>
    <property type="match status" value="1"/>
</dbReference>
<proteinExistence type="inferred from homology"/>
<evidence type="ECO:0000313" key="15">
    <source>
        <dbReference type="EMBL" id="KKQ92369.1"/>
    </source>
</evidence>
<evidence type="ECO:0000256" key="6">
    <source>
        <dbReference type="ARBA" id="ARBA00022741"/>
    </source>
</evidence>
<dbReference type="InterPro" id="IPR004154">
    <property type="entry name" value="Anticodon-bd"/>
</dbReference>
<dbReference type="STRING" id="1618572.UT17_C0002G0032"/>
<dbReference type="HAMAP" id="MF_00184">
    <property type="entry name" value="Thr_tRNA_synth"/>
    <property type="match status" value="1"/>
</dbReference>
<evidence type="ECO:0000259" key="14">
    <source>
        <dbReference type="PROSITE" id="PS50862"/>
    </source>
</evidence>
<evidence type="ECO:0000256" key="5">
    <source>
        <dbReference type="ARBA" id="ARBA00022723"/>
    </source>
</evidence>
<dbReference type="Pfam" id="PF00587">
    <property type="entry name" value="tRNA-synt_2b"/>
    <property type="match status" value="1"/>
</dbReference>
<dbReference type="SUPFAM" id="SSF52954">
    <property type="entry name" value="Class II aaRS ABD-related"/>
    <property type="match status" value="1"/>
</dbReference>
<protein>
    <recommendedName>
        <fullName evidence="13">Threonine--tRNA ligase</fullName>
        <ecNumber evidence="13">6.1.1.3</ecNumber>
    </recommendedName>
    <alternativeName>
        <fullName evidence="13">Threonyl-tRNA synthetase</fullName>
        <shortName evidence="13">ThrRS</shortName>
    </alternativeName>
</protein>
<dbReference type="InterPro" id="IPR002320">
    <property type="entry name" value="Thr-tRNA-ligase_IIa"/>
</dbReference>
<dbReference type="Pfam" id="PF07973">
    <property type="entry name" value="tRNA_SAD"/>
    <property type="match status" value="1"/>
</dbReference>
<dbReference type="InterPro" id="IPR047246">
    <property type="entry name" value="ThrRS_anticodon"/>
</dbReference>
<evidence type="ECO:0000256" key="10">
    <source>
        <dbReference type="ARBA" id="ARBA00022917"/>
    </source>
</evidence>
<dbReference type="PRINTS" id="PR01047">
    <property type="entry name" value="TRNASYNTHTHR"/>
</dbReference>
<evidence type="ECO:0000256" key="9">
    <source>
        <dbReference type="ARBA" id="ARBA00022884"/>
    </source>
</evidence>
<evidence type="ECO:0000256" key="13">
    <source>
        <dbReference type="HAMAP-Rule" id="MF_00184"/>
    </source>
</evidence>
<gene>
    <name evidence="13" type="primary">thrS</name>
    <name evidence="15" type="ORF">UT17_C0002G0032</name>
</gene>
<dbReference type="Pfam" id="PF03129">
    <property type="entry name" value="HGTP_anticodon"/>
    <property type="match status" value="1"/>
</dbReference>
<evidence type="ECO:0000256" key="1">
    <source>
        <dbReference type="ARBA" id="ARBA00008226"/>
    </source>
</evidence>
<feature type="binding site" evidence="13">
    <location>
        <position position="466"/>
    </location>
    <ligand>
        <name>Zn(2+)</name>
        <dbReference type="ChEBI" id="CHEBI:29105"/>
        <note>catalytic</note>
    </ligand>
</feature>
<dbReference type="PANTHER" id="PTHR11451">
    <property type="entry name" value="THREONINE-TRNA LIGASE"/>
    <property type="match status" value="1"/>
</dbReference>
<organism evidence="15 16">
    <name type="scientific">Candidatus Woesebacteria bacterium GW2011_GWB1_39_10</name>
    <dbReference type="NCBI Taxonomy" id="1618572"/>
    <lineage>
        <taxon>Bacteria</taxon>
        <taxon>Candidatus Woeseibacteriota</taxon>
    </lineage>
</organism>
<dbReference type="EMBL" id="LBVU01000002">
    <property type="protein sequence ID" value="KKQ92369.1"/>
    <property type="molecule type" value="Genomic_DNA"/>
</dbReference>
<dbReference type="PROSITE" id="PS50862">
    <property type="entry name" value="AA_TRNA_LIGASE_II"/>
    <property type="match status" value="1"/>
</dbReference>
<dbReference type="Gene3D" id="3.30.930.10">
    <property type="entry name" value="Bira Bifunctional Protein, Domain 2"/>
    <property type="match status" value="1"/>
</dbReference>
<reference evidence="15 16" key="1">
    <citation type="journal article" date="2015" name="Nature">
        <title>rRNA introns, odd ribosomes, and small enigmatic genomes across a large radiation of phyla.</title>
        <authorList>
            <person name="Brown C.T."/>
            <person name="Hug L.A."/>
            <person name="Thomas B.C."/>
            <person name="Sharon I."/>
            <person name="Castelle C.J."/>
            <person name="Singh A."/>
            <person name="Wilkins M.J."/>
            <person name="Williams K.H."/>
            <person name="Banfield J.F."/>
        </authorList>
    </citation>
    <scope>NUCLEOTIDE SEQUENCE [LARGE SCALE GENOMIC DNA]</scope>
</reference>
<accession>A0A0G0P2P3</accession>
<keyword evidence="9 13" id="KW-0694">RNA-binding</keyword>
<dbReference type="CDD" id="cd00771">
    <property type="entry name" value="ThrRS_core"/>
    <property type="match status" value="1"/>
</dbReference>
<dbReference type="CDD" id="cd00860">
    <property type="entry name" value="ThrRS_anticodon"/>
    <property type="match status" value="1"/>
</dbReference>
<dbReference type="InterPro" id="IPR018163">
    <property type="entry name" value="Thr/Ala-tRNA-synth_IIc_edit"/>
</dbReference>
<dbReference type="PATRIC" id="fig|1618572.3.peg.192"/>
<dbReference type="Gene3D" id="3.30.980.10">
    <property type="entry name" value="Threonyl-trna Synthetase, Chain A, domain 2"/>
    <property type="match status" value="1"/>
</dbReference>
<keyword evidence="6 13" id="KW-0547">Nucleotide-binding</keyword>
<dbReference type="GO" id="GO:0046872">
    <property type="term" value="F:metal ion binding"/>
    <property type="evidence" value="ECO:0007669"/>
    <property type="project" value="UniProtKB-KW"/>
</dbReference>
<dbReference type="InterPro" id="IPR012947">
    <property type="entry name" value="tRNA_SAD"/>
</dbReference>
<dbReference type="FunFam" id="3.30.930.10:FF:000002">
    <property type="entry name" value="Threonine--tRNA ligase"/>
    <property type="match status" value="1"/>
</dbReference>
<dbReference type="NCBIfam" id="TIGR00418">
    <property type="entry name" value="thrS"/>
    <property type="match status" value="1"/>
</dbReference>
<feature type="binding site" evidence="13">
    <location>
        <position position="338"/>
    </location>
    <ligand>
        <name>Zn(2+)</name>
        <dbReference type="ChEBI" id="CHEBI:29105"/>
        <note>catalytic</note>
    </ligand>
</feature>
<evidence type="ECO:0000256" key="4">
    <source>
        <dbReference type="ARBA" id="ARBA00022598"/>
    </source>
</evidence>
<dbReference type="Gene3D" id="3.40.50.800">
    <property type="entry name" value="Anticodon-binding domain"/>
    <property type="match status" value="1"/>
</dbReference>
<dbReference type="GO" id="GO:0004829">
    <property type="term" value="F:threonine-tRNA ligase activity"/>
    <property type="evidence" value="ECO:0007669"/>
    <property type="project" value="UniProtKB-UniRule"/>
</dbReference>
<feature type="domain" description="Aminoacyl-transfer RNA synthetases class-II family profile" evidence="14">
    <location>
        <begin position="223"/>
        <end position="489"/>
    </location>
</feature>
<dbReference type="FunFam" id="3.40.50.800:FF:000001">
    <property type="entry name" value="Threonine--tRNA ligase"/>
    <property type="match status" value="1"/>
</dbReference>
<dbReference type="EC" id="6.1.1.3" evidence="13"/>
<comment type="subcellular location">
    <subcellularLocation>
        <location evidence="13">Cytoplasm</location>
    </subcellularLocation>
</comment>
<comment type="catalytic activity">
    <reaction evidence="12 13">
        <text>tRNA(Thr) + L-threonine + ATP = L-threonyl-tRNA(Thr) + AMP + diphosphate + H(+)</text>
        <dbReference type="Rhea" id="RHEA:24624"/>
        <dbReference type="Rhea" id="RHEA-COMP:9670"/>
        <dbReference type="Rhea" id="RHEA-COMP:9704"/>
        <dbReference type="ChEBI" id="CHEBI:15378"/>
        <dbReference type="ChEBI" id="CHEBI:30616"/>
        <dbReference type="ChEBI" id="CHEBI:33019"/>
        <dbReference type="ChEBI" id="CHEBI:57926"/>
        <dbReference type="ChEBI" id="CHEBI:78442"/>
        <dbReference type="ChEBI" id="CHEBI:78534"/>
        <dbReference type="ChEBI" id="CHEBI:456215"/>
        <dbReference type="EC" id="6.1.1.3"/>
    </reaction>
</comment>
<name>A0A0G0P2P3_9BACT</name>
<dbReference type="FunFam" id="3.30.980.10:FF:000005">
    <property type="entry name" value="Threonyl-tRNA synthetase, mitochondrial"/>
    <property type="match status" value="1"/>
</dbReference>
<evidence type="ECO:0000256" key="12">
    <source>
        <dbReference type="ARBA" id="ARBA00049515"/>
    </source>
</evidence>
<dbReference type="Gene3D" id="3.30.54.20">
    <property type="match status" value="1"/>
</dbReference>
<dbReference type="GO" id="GO:0005524">
    <property type="term" value="F:ATP binding"/>
    <property type="evidence" value="ECO:0007669"/>
    <property type="project" value="UniProtKB-UniRule"/>
</dbReference>
<dbReference type="InterPro" id="IPR006195">
    <property type="entry name" value="aa-tRNA-synth_II"/>
</dbReference>
<evidence type="ECO:0000256" key="8">
    <source>
        <dbReference type="ARBA" id="ARBA00022840"/>
    </source>
</evidence>
<comment type="caution">
    <text evidence="13">Lacks conserved residue(s) required for the propagation of feature annotation.</text>
</comment>
<sequence length="594" mass="68842">MKITRSKKNTEIEKDKLYLEHLRHSCSHLMAAAILEFWPQAKRALGPAIEDGFYYDIDFGNAKITEEHFPKIEQKMRELAKDWKGFKKQIVTKSQAVKTFKENEYKVELINEFSKKGQSLTLYKSGDFSDLCRGGHVVHPNQEIAHFKLLSIAGAYWRGNEKNKMLTRIYATCFPTKEKLEKYLFQQDEAKKRDHRKLGKEMGLFTINDQVGQGLTIWLPNGSTIRREIENFMVAEQEKLGYKHVYSPHIGQKSLWEKSGHWALYREKMYSPMDVDGTEYLVKPMTCPMHIQTYQFKSRSYRELPLKIAEIASVYRYEKSGELNGLLRVRAFTQDDAHIFCTPEQAVDEFISVFKLIQKIYMTFGFTDYKVRLGVRSKKEKYLGNDSLWKGAEKKAVEALKKVGSDYFVSEGDAAFYGPKADFLIKDALGREWQCGTVQVDFMLPERFGLKYIDQDGKEKTPVMVHRAPLGSIERFLAILIENYAGNFPTWLTPVQVKILPISEKHLGYARTVLARLKESGIRVELDDRNERLQAKIRDSQMEKVAYMLIVGDKEMENDLVAPRSRTGKNFGTQKLDKFVRNILDEIKNKKSEV</sequence>
<dbReference type="InterPro" id="IPR033728">
    <property type="entry name" value="ThrRS_core"/>
</dbReference>
<evidence type="ECO:0000256" key="11">
    <source>
        <dbReference type="ARBA" id="ARBA00023146"/>
    </source>
</evidence>
<dbReference type="AlphaFoldDB" id="A0A0G0P2P3"/>
<dbReference type="InterPro" id="IPR002314">
    <property type="entry name" value="aa-tRNA-synt_IIb"/>
</dbReference>
<evidence type="ECO:0000313" key="16">
    <source>
        <dbReference type="Proteomes" id="UP000034774"/>
    </source>
</evidence>
<keyword evidence="7 13" id="KW-0862">Zinc</keyword>
<comment type="subunit">
    <text evidence="13">Homodimer.</text>
</comment>
<keyword evidence="10 13" id="KW-0648">Protein biosynthesis</keyword>
<feature type="binding site" evidence="13">
    <location>
        <position position="287"/>
    </location>
    <ligand>
        <name>Zn(2+)</name>
        <dbReference type="ChEBI" id="CHEBI:29105"/>
        <note>catalytic</note>
    </ligand>
</feature>
<dbReference type="SMART" id="SM00863">
    <property type="entry name" value="tRNA_SAD"/>
    <property type="match status" value="1"/>
</dbReference>
<evidence type="ECO:0000256" key="2">
    <source>
        <dbReference type="ARBA" id="ARBA00022490"/>
    </source>
</evidence>
<comment type="caution">
    <text evidence="15">The sequence shown here is derived from an EMBL/GenBank/DDBJ whole genome shotgun (WGS) entry which is preliminary data.</text>
</comment>
<dbReference type="GO" id="GO:0000049">
    <property type="term" value="F:tRNA binding"/>
    <property type="evidence" value="ECO:0007669"/>
    <property type="project" value="UniProtKB-KW"/>
</dbReference>
<evidence type="ECO:0000256" key="3">
    <source>
        <dbReference type="ARBA" id="ARBA00022555"/>
    </source>
</evidence>
<keyword evidence="4 13" id="KW-0436">Ligase</keyword>
<keyword evidence="2 13" id="KW-0963">Cytoplasm</keyword>
<dbReference type="GO" id="GO:0006435">
    <property type="term" value="P:threonyl-tRNA aminoacylation"/>
    <property type="evidence" value="ECO:0007669"/>
    <property type="project" value="UniProtKB-UniRule"/>
</dbReference>
<keyword evidence="11 13" id="KW-0030">Aminoacyl-tRNA synthetase</keyword>
<dbReference type="GO" id="GO:0005737">
    <property type="term" value="C:cytoplasm"/>
    <property type="evidence" value="ECO:0007669"/>
    <property type="project" value="UniProtKB-SubCell"/>
</dbReference>
<dbReference type="InterPro" id="IPR045864">
    <property type="entry name" value="aa-tRNA-synth_II/BPL/LPL"/>
</dbReference>
<keyword evidence="8 13" id="KW-0067">ATP-binding</keyword>
<keyword evidence="3 13" id="KW-0820">tRNA-binding</keyword>
<dbReference type="Proteomes" id="UP000034774">
    <property type="component" value="Unassembled WGS sequence"/>
</dbReference>
<keyword evidence="5 13" id="KW-0479">Metal-binding</keyword>
<dbReference type="PANTHER" id="PTHR11451:SF44">
    <property type="entry name" value="THREONINE--TRNA LIGASE, CHLOROPLASTIC_MITOCHONDRIAL 2"/>
    <property type="match status" value="1"/>
</dbReference>
<dbReference type="SUPFAM" id="SSF55681">
    <property type="entry name" value="Class II aaRS and biotin synthetases"/>
    <property type="match status" value="1"/>
</dbReference>
<evidence type="ECO:0000256" key="7">
    <source>
        <dbReference type="ARBA" id="ARBA00022833"/>
    </source>
</evidence>
<dbReference type="InterPro" id="IPR036621">
    <property type="entry name" value="Anticodon-bd_dom_sf"/>
</dbReference>